<keyword evidence="8" id="KW-1185">Reference proteome</keyword>
<feature type="region of interest" description="Disordered" evidence="5">
    <location>
        <begin position="294"/>
        <end position="313"/>
    </location>
</feature>
<keyword evidence="3 4" id="KW-0175">Coiled coil</keyword>
<feature type="compositionally biased region" description="Polar residues" evidence="5">
    <location>
        <begin position="529"/>
        <end position="545"/>
    </location>
</feature>
<feature type="region of interest" description="Disordered" evidence="5">
    <location>
        <begin position="1"/>
        <end position="105"/>
    </location>
</feature>
<accession>A0A9P4SDE2</accession>
<evidence type="ECO:0000259" key="6">
    <source>
        <dbReference type="PROSITE" id="PS50913"/>
    </source>
</evidence>
<feature type="region of interest" description="Disordered" evidence="5">
    <location>
        <begin position="131"/>
        <end position="150"/>
    </location>
</feature>
<gene>
    <name evidence="7" type="ORF">M501DRAFT_930446</name>
</gene>
<comment type="caution">
    <text evidence="7">The sequence shown here is derived from an EMBL/GenBank/DDBJ whole genome shotgun (WGS) entry which is preliminary data.</text>
</comment>
<evidence type="ECO:0000256" key="4">
    <source>
        <dbReference type="SAM" id="Coils"/>
    </source>
</evidence>
<dbReference type="AlphaFoldDB" id="A0A9P4SDE2"/>
<protein>
    <recommendedName>
        <fullName evidence="6">GRIP domain-containing protein</fullName>
    </recommendedName>
</protein>
<feature type="compositionally biased region" description="Polar residues" evidence="5">
    <location>
        <begin position="89"/>
        <end position="101"/>
    </location>
</feature>
<feature type="coiled-coil region" evidence="4">
    <location>
        <begin position="175"/>
        <end position="230"/>
    </location>
</feature>
<dbReference type="GO" id="GO:0005794">
    <property type="term" value="C:Golgi apparatus"/>
    <property type="evidence" value="ECO:0007669"/>
    <property type="project" value="UniProtKB-SubCell"/>
</dbReference>
<evidence type="ECO:0000313" key="7">
    <source>
        <dbReference type="EMBL" id="KAF2840623.1"/>
    </source>
</evidence>
<dbReference type="PANTHER" id="PTHR18921">
    <property type="entry name" value="MYOSIN HEAVY CHAIN - RELATED"/>
    <property type="match status" value="1"/>
</dbReference>
<sequence>STSKSKKKNKKKKGGGGPKLDTNAAVATANGSKPEADVEAYGGEGDDDELESPTVIRLKSAPEDTQDDDAENDSPVPTPQPNGVRKTATAPNQIETPSGSEEQLDTLIKERESLRAEVSELRKSLESIKEKHDGEVKGLTESLEESQSGKEHWEAQYRNLMGKVNTIRSQLGERLKSDAEDLAQARARIEELEEQNRGTSETNKSLEEQLEQLRAQYQAQSQEVLNLRSRATLSQQNWIKERDELVQREAYAKEEFETAKQAMQDWEVLAMEERSLRESLGDRVAELEEQLSNQREAYERASSERDSQSSTVDKLQSALQVIQDERKKELRELVENSQKAMDEMRKQLQAAEEAASSAKTDLESTRKELERALPFEKEVKEKNLLIGKLRHEAVILNEHLTKALRFLKKGKPEDNVDRRVVTNHFLRFLALDRSDPKKFQILQLIAALLAWTDEEREQAGLARPGASNATLRIPISPFRRTPSTPSLNADALLASEGGSSKETLAELWSDFLERESQQSESSRRGSAMSPASESGRKSNTGLGLS</sequence>
<reference evidence="7" key="1">
    <citation type="journal article" date="2020" name="Stud. Mycol.">
        <title>101 Dothideomycetes genomes: a test case for predicting lifestyles and emergence of pathogens.</title>
        <authorList>
            <person name="Haridas S."/>
            <person name="Albert R."/>
            <person name="Binder M."/>
            <person name="Bloem J."/>
            <person name="Labutti K."/>
            <person name="Salamov A."/>
            <person name="Andreopoulos B."/>
            <person name="Baker S."/>
            <person name="Barry K."/>
            <person name="Bills G."/>
            <person name="Bluhm B."/>
            <person name="Cannon C."/>
            <person name="Castanera R."/>
            <person name="Culley D."/>
            <person name="Daum C."/>
            <person name="Ezra D."/>
            <person name="Gonzalez J."/>
            <person name="Henrissat B."/>
            <person name="Kuo A."/>
            <person name="Liang C."/>
            <person name="Lipzen A."/>
            <person name="Lutzoni F."/>
            <person name="Magnuson J."/>
            <person name="Mondo S."/>
            <person name="Nolan M."/>
            <person name="Ohm R."/>
            <person name="Pangilinan J."/>
            <person name="Park H.-J."/>
            <person name="Ramirez L."/>
            <person name="Alfaro M."/>
            <person name="Sun H."/>
            <person name="Tritt A."/>
            <person name="Yoshinaga Y."/>
            <person name="Zwiers L.-H."/>
            <person name="Turgeon B."/>
            <person name="Goodwin S."/>
            <person name="Spatafora J."/>
            <person name="Crous P."/>
            <person name="Grigoriev I."/>
        </authorList>
    </citation>
    <scope>NUCLEOTIDE SEQUENCE</scope>
    <source>
        <strain evidence="7">CBS 101060</strain>
    </source>
</reference>
<evidence type="ECO:0000313" key="8">
    <source>
        <dbReference type="Proteomes" id="UP000799429"/>
    </source>
</evidence>
<dbReference type="Proteomes" id="UP000799429">
    <property type="component" value="Unassembled WGS sequence"/>
</dbReference>
<dbReference type="PROSITE" id="PS50913">
    <property type="entry name" value="GRIP"/>
    <property type="match status" value="1"/>
</dbReference>
<dbReference type="EMBL" id="MU006092">
    <property type="protein sequence ID" value="KAF2840623.1"/>
    <property type="molecule type" value="Genomic_DNA"/>
</dbReference>
<evidence type="ECO:0000256" key="2">
    <source>
        <dbReference type="ARBA" id="ARBA00023034"/>
    </source>
</evidence>
<keyword evidence="2" id="KW-0333">Golgi apparatus</keyword>
<dbReference type="Gene3D" id="1.10.287.1490">
    <property type="match status" value="1"/>
</dbReference>
<dbReference type="GO" id="GO:0031267">
    <property type="term" value="F:small GTPase binding"/>
    <property type="evidence" value="ECO:0007669"/>
    <property type="project" value="TreeGrafter"/>
</dbReference>
<dbReference type="PANTHER" id="PTHR18921:SF2">
    <property type="entry name" value="THYROID RECEPTOR-INTERACTING PROTEIN 11"/>
    <property type="match status" value="1"/>
</dbReference>
<feature type="region of interest" description="Disordered" evidence="5">
    <location>
        <begin position="513"/>
        <end position="545"/>
    </location>
</feature>
<feature type="domain" description="GRIP" evidence="6">
    <location>
        <begin position="411"/>
        <end position="462"/>
    </location>
</feature>
<dbReference type="GO" id="GO:0007030">
    <property type="term" value="P:Golgi organization"/>
    <property type="evidence" value="ECO:0007669"/>
    <property type="project" value="TreeGrafter"/>
</dbReference>
<dbReference type="GO" id="GO:0006888">
    <property type="term" value="P:endoplasmic reticulum to Golgi vesicle-mediated transport"/>
    <property type="evidence" value="ECO:0007669"/>
    <property type="project" value="TreeGrafter"/>
</dbReference>
<feature type="compositionally biased region" description="Basic and acidic residues" evidence="5">
    <location>
        <begin position="296"/>
        <end position="307"/>
    </location>
</feature>
<dbReference type="Pfam" id="PF10375">
    <property type="entry name" value="GRAB"/>
    <property type="match status" value="1"/>
</dbReference>
<evidence type="ECO:0000256" key="3">
    <source>
        <dbReference type="ARBA" id="ARBA00023054"/>
    </source>
</evidence>
<evidence type="ECO:0000256" key="1">
    <source>
        <dbReference type="ARBA" id="ARBA00004555"/>
    </source>
</evidence>
<comment type="subcellular location">
    <subcellularLocation>
        <location evidence="1">Golgi apparatus</location>
    </subcellularLocation>
</comment>
<name>A0A9P4SDE2_9PEZI</name>
<feature type="compositionally biased region" description="Basic residues" evidence="5">
    <location>
        <begin position="1"/>
        <end position="14"/>
    </location>
</feature>
<dbReference type="InterPro" id="IPR000237">
    <property type="entry name" value="GRIP_dom"/>
</dbReference>
<dbReference type="OrthoDB" id="425925at2759"/>
<dbReference type="InterPro" id="IPR019459">
    <property type="entry name" value="GRAB"/>
</dbReference>
<feature type="non-terminal residue" evidence="7">
    <location>
        <position position="1"/>
    </location>
</feature>
<evidence type="ECO:0000256" key="5">
    <source>
        <dbReference type="SAM" id="MobiDB-lite"/>
    </source>
</evidence>
<proteinExistence type="predicted"/>
<organism evidence="7 8">
    <name type="scientific">Patellaria atrata CBS 101060</name>
    <dbReference type="NCBI Taxonomy" id="1346257"/>
    <lineage>
        <taxon>Eukaryota</taxon>
        <taxon>Fungi</taxon>
        <taxon>Dikarya</taxon>
        <taxon>Ascomycota</taxon>
        <taxon>Pezizomycotina</taxon>
        <taxon>Dothideomycetes</taxon>
        <taxon>Dothideomycetes incertae sedis</taxon>
        <taxon>Patellariales</taxon>
        <taxon>Patellariaceae</taxon>
        <taxon>Patellaria</taxon>
    </lineage>
</organism>
<feature type="compositionally biased region" description="Basic and acidic residues" evidence="5">
    <location>
        <begin position="513"/>
        <end position="523"/>
    </location>
</feature>